<dbReference type="RefSeq" id="WP_158066476.1">
    <property type="nucleotide sequence ID" value="NZ_CP042829.1"/>
</dbReference>
<dbReference type="Gene3D" id="3.30.70.270">
    <property type="match status" value="1"/>
</dbReference>
<dbReference type="InterPro" id="IPR035919">
    <property type="entry name" value="EAL_sf"/>
</dbReference>
<accession>A0ABX6BZZ4</accession>
<dbReference type="InterPro" id="IPR052155">
    <property type="entry name" value="Biofilm_reg_signaling"/>
</dbReference>
<organism evidence="4 5">
    <name type="scientific">Tepidiforma bonchosmolovskayae</name>
    <dbReference type="NCBI Taxonomy" id="2601677"/>
    <lineage>
        <taxon>Bacteria</taxon>
        <taxon>Bacillati</taxon>
        <taxon>Chloroflexota</taxon>
        <taxon>Tepidiformia</taxon>
        <taxon>Tepidiformales</taxon>
        <taxon>Tepidiformaceae</taxon>
        <taxon>Tepidiforma</taxon>
    </lineage>
</organism>
<gene>
    <name evidence="4" type="ORF">Tbon_04325</name>
</gene>
<feature type="domain" description="GGDEF" evidence="3">
    <location>
        <begin position="150"/>
        <end position="282"/>
    </location>
</feature>
<dbReference type="Pfam" id="PF00990">
    <property type="entry name" value="GGDEF"/>
    <property type="match status" value="1"/>
</dbReference>
<feature type="domain" description="HAMP" evidence="2">
    <location>
        <begin position="63"/>
        <end position="115"/>
    </location>
</feature>
<dbReference type="PANTHER" id="PTHR44757:SF2">
    <property type="entry name" value="BIOFILM ARCHITECTURE MAINTENANCE PROTEIN MBAA"/>
    <property type="match status" value="1"/>
</dbReference>
<evidence type="ECO:0000313" key="5">
    <source>
        <dbReference type="Proteomes" id="UP000326331"/>
    </source>
</evidence>
<keyword evidence="5" id="KW-1185">Reference proteome</keyword>
<protein>
    <submittedName>
        <fullName evidence="4">Bifunctional diguanylate cyclase/phosphodiesterase</fullName>
    </submittedName>
</protein>
<reference evidence="4 5" key="1">
    <citation type="submission" date="2019-08" db="EMBL/GenBank/DDBJ databases">
        <authorList>
            <person name="Toschakov S.V."/>
        </authorList>
    </citation>
    <scope>NUCLEOTIDE SEQUENCE [LARGE SCALE GENOMIC DNA]</scope>
    <source>
        <strain evidence="4 5">3753O</strain>
    </source>
</reference>
<feature type="domain" description="EAL" evidence="1">
    <location>
        <begin position="291"/>
        <end position="546"/>
    </location>
</feature>
<dbReference type="SUPFAM" id="SSF141868">
    <property type="entry name" value="EAL domain-like"/>
    <property type="match status" value="1"/>
</dbReference>
<dbReference type="CDD" id="cd01948">
    <property type="entry name" value="EAL"/>
    <property type="match status" value="1"/>
</dbReference>
<dbReference type="SMART" id="SM00052">
    <property type="entry name" value="EAL"/>
    <property type="match status" value="1"/>
</dbReference>
<dbReference type="Proteomes" id="UP000326331">
    <property type="component" value="Chromosome"/>
</dbReference>
<dbReference type="PROSITE" id="PS50885">
    <property type="entry name" value="HAMP"/>
    <property type="match status" value="1"/>
</dbReference>
<dbReference type="InterPro" id="IPR043128">
    <property type="entry name" value="Rev_trsase/Diguanyl_cyclase"/>
</dbReference>
<sequence length="558" mass="60180">MRFRPGSGWRVPLAWLWASLFGAAAIGGPAIHAALFAPGRLELAAEAGAAVASAGLAAAAADRVIRRPLLGLRTALLQVQAGDLDLEAPPSPVREIDELGADLHRSLASLQVSTDSLIYRAFHDPLTDLPNRAMFLAAFARALSDERRPNRVAILFMDVDRFKYLNDTLGHGVGDQLLSVFAQRLVGAAEGHMVARLGGDEFTVLVRGEGAASEAVRVARRVLQALRRPFSVAGQEMFVTSSIGIAVNGAEDRTTTELLRKADVALYRAKSEGRARFVVYSAELDADPAERFDLDNGLRRAVERNELQLLYQPIVDLETGALVGMEALLRWNHPHRGVLSPATFIAVAEETGEIVRIGNWVMEEACRETARVQQLRPGLPLTVSVNISAAEFRQADLPGRVRRILESTGLEPHALTLELTESVLLHDTAAAMASLDELGRLGVGLALDDFGTGYSSLSYLQRLPVDTLKIDQSFVGRLGADPASGPLTRAIVEMGHALGMRVVAEGVETEWQLAYLREIGCQLGQGRLFAGPLAAEQFRRLAASLRPAAAWGPLLKTG</sequence>
<dbReference type="PROSITE" id="PS50887">
    <property type="entry name" value="GGDEF"/>
    <property type="match status" value="1"/>
</dbReference>
<dbReference type="CDD" id="cd01949">
    <property type="entry name" value="GGDEF"/>
    <property type="match status" value="1"/>
</dbReference>
<dbReference type="SUPFAM" id="SSF55073">
    <property type="entry name" value="Nucleotide cyclase"/>
    <property type="match status" value="1"/>
</dbReference>
<reference evidence="4 5" key="2">
    <citation type="submission" date="2019-10" db="EMBL/GenBank/DDBJ databases">
        <title>Thermopilla bonchosmolovskayae gen. nov., sp. nov., a moderately thermophilic Chloroflexi bacterium from a Chukotka hot spring (Arctic, Russia), representing a novel classis Thermopillaia, which include previously uncultivated lineage OLB14.</title>
        <authorList>
            <person name="Kochetkova T.V."/>
            <person name="Zayulina K.S."/>
            <person name="Zhigarkov V.S."/>
            <person name="Minaev N.V."/>
            <person name="Novikov A."/>
            <person name="Toshchakov S.V."/>
            <person name="Elcheninov A.G."/>
            <person name="Kublanov I.V."/>
        </authorList>
    </citation>
    <scope>NUCLEOTIDE SEQUENCE [LARGE SCALE GENOMIC DNA]</scope>
    <source>
        <strain evidence="4 5">3753O</strain>
    </source>
</reference>
<dbReference type="SMART" id="SM00267">
    <property type="entry name" value="GGDEF"/>
    <property type="match status" value="1"/>
</dbReference>
<dbReference type="InterPro" id="IPR001633">
    <property type="entry name" value="EAL_dom"/>
</dbReference>
<dbReference type="InterPro" id="IPR003660">
    <property type="entry name" value="HAMP_dom"/>
</dbReference>
<dbReference type="Pfam" id="PF00563">
    <property type="entry name" value="EAL"/>
    <property type="match status" value="1"/>
</dbReference>
<evidence type="ECO:0000259" key="1">
    <source>
        <dbReference type="PROSITE" id="PS50883"/>
    </source>
</evidence>
<dbReference type="Gene3D" id="3.20.20.450">
    <property type="entry name" value="EAL domain"/>
    <property type="match status" value="1"/>
</dbReference>
<evidence type="ECO:0000259" key="3">
    <source>
        <dbReference type="PROSITE" id="PS50887"/>
    </source>
</evidence>
<dbReference type="PANTHER" id="PTHR44757">
    <property type="entry name" value="DIGUANYLATE CYCLASE DGCP"/>
    <property type="match status" value="1"/>
</dbReference>
<dbReference type="InterPro" id="IPR000160">
    <property type="entry name" value="GGDEF_dom"/>
</dbReference>
<dbReference type="EMBL" id="CP042829">
    <property type="protein sequence ID" value="QFG02548.1"/>
    <property type="molecule type" value="Genomic_DNA"/>
</dbReference>
<evidence type="ECO:0000313" key="4">
    <source>
        <dbReference type="EMBL" id="QFG02548.1"/>
    </source>
</evidence>
<dbReference type="PROSITE" id="PS50883">
    <property type="entry name" value="EAL"/>
    <property type="match status" value="1"/>
</dbReference>
<dbReference type="NCBIfam" id="TIGR00254">
    <property type="entry name" value="GGDEF"/>
    <property type="match status" value="1"/>
</dbReference>
<name>A0ABX6BZZ4_9CHLR</name>
<proteinExistence type="predicted"/>
<dbReference type="InterPro" id="IPR029787">
    <property type="entry name" value="Nucleotide_cyclase"/>
</dbReference>
<evidence type="ECO:0000259" key="2">
    <source>
        <dbReference type="PROSITE" id="PS50885"/>
    </source>
</evidence>